<sequence>MPRYAPRNDIWYRIEILNTQQDKFPLQGVRGLEVCLTPALIPLYKVEDYIVVIIDIFRATTSISYGIENGAEAIIPVSEVEECAAYREKGFDYLLAAERNGEVVAGFDFGNSPFAYTPEKVAGKTVVLTTTNGTHALHLSRNAKKIVIGSFLNLTALCNWLKTQHDNILLVCSGWKNNFNLEDTLFAGAVVEQLKADGYKLDDPAIAANDLFQLGKNDISEYLKKTSHGERLKKLGIEKDIAFCLQIDLTTAIPVLEGEKLVKL</sequence>
<evidence type="ECO:0000256" key="6">
    <source>
        <dbReference type="ARBA" id="ARBA00022842"/>
    </source>
</evidence>
<dbReference type="HAMAP" id="MF_00490">
    <property type="entry name" value="ComB"/>
    <property type="match status" value="1"/>
</dbReference>
<evidence type="ECO:0000256" key="2">
    <source>
        <dbReference type="ARBA" id="ARBA00009997"/>
    </source>
</evidence>
<dbReference type="EC" id="3.1.3.71" evidence="3 8"/>
<keyword evidence="6 8" id="KW-0460">Magnesium</keyword>
<evidence type="ECO:0000256" key="1">
    <source>
        <dbReference type="ARBA" id="ARBA00001946"/>
    </source>
</evidence>
<proteinExistence type="inferred from homology"/>
<comment type="catalytic activity">
    <reaction evidence="7 8">
        <text>(2R)-O-phospho-3-sulfolactate + H2O = (2R)-3-sulfolactate + phosphate</text>
        <dbReference type="Rhea" id="RHEA:23416"/>
        <dbReference type="ChEBI" id="CHEBI:15377"/>
        <dbReference type="ChEBI" id="CHEBI:15597"/>
        <dbReference type="ChEBI" id="CHEBI:43474"/>
        <dbReference type="ChEBI" id="CHEBI:58738"/>
        <dbReference type="EC" id="3.1.3.71"/>
    </reaction>
</comment>
<keyword evidence="5 8" id="KW-0378">Hydrolase</keyword>
<name>A0ABU3GUU0_9SPHI</name>
<comment type="caution">
    <text evidence="9">The sequence shown here is derived from an EMBL/GenBank/DDBJ whole genome shotgun (WGS) entry which is preliminary data.</text>
</comment>
<evidence type="ECO:0000256" key="4">
    <source>
        <dbReference type="ARBA" id="ARBA00021948"/>
    </source>
</evidence>
<dbReference type="SUPFAM" id="SSF142823">
    <property type="entry name" value="ComB-like"/>
    <property type="match status" value="1"/>
</dbReference>
<comment type="similarity">
    <text evidence="2 8">Belongs to the ComB family.</text>
</comment>
<evidence type="ECO:0000256" key="3">
    <source>
        <dbReference type="ARBA" id="ARBA00012953"/>
    </source>
</evidence>
<organism evidence="9 10">
    <name type="scientific">Mucilaginibacter terrae</name>
    <dbReference type="NCBI Taxonomy" id="1955052"/>
    <lineage>
        <taxon>Bacteria</taxon>
        <taxon>Pseudomonadati</taxon>
        <taxon>Bacteroidota</taxon>
        <taxon>Sphingobacteriia</taxon>
        <taxon>Sphingobacteriales</taxon>
        <taxon>Sphingobacteriaceae</taxon>
        <taxon>Mucilaginibacter</taxon>
    </lineage>
</organism>
<dbReference type="PANTHER" id="PTHR37311:SF1">
    <property type="entry name" value="2-PHOSPHOSULFOLACTATE PHOSPHATASE-RELATED"/>
    <property type="match status" value="1"/>
</dbReference>
<protein>
    <recommendedName>
        <fullName evidence="4 8">Probable 2-phosphosulfolactate phosphatase</fullName>
        <ecNumber evidence="3 8">3.1.3.71</ecNumber>
    </recommendedName>
</protein>
<evidence type="ECO:0000256" key="8">
    <source>
        <dbReference type="HAMAP-Rule" id="MF_00490"/>
    </source>
</evidence>
<dbReference type="Proteomes" id="UP001258315">
    <property type="component" value="Unassembled WGS sequence"/>
</dbReference>
<evidence type="ECO:0000256" key="7">
    <source>
        <dbReference type="ARBA" id="ARBA00033711"/>
    </source>
</evidence>
<accession>A0ABU3GUU0</accession>
<dbReference type="PANTHER" id="PTHR37311">
    <property type="entry name" value="2-PHOSPHOSULFOLACTATE PHOSPHATASE-RELATED"/>
    <property type="match status" value="1"/>
</dbReference>
<dbReference type="Pfam" id="PF04029">
    <property type="entry name" value="2-ph_phosp"/>
    <property type="match status" value="1"/>
</dbReference>
<dbReference type="EMBL" id="JAVLVU010000001">
    <property type="protein sequence ID" value="MDT3403346.1"/>
    <property type="molecule type" value="Genomic_DNA"/>
</dbReference>
<dbReference type="GO" id="GO:0050532">
    <property type="term" value="F:2-phosphosulfolactate phosphatase activity"/>
    <property type="evidence" value="ECO:0007669"/>
    <property type="project" value="UniProtKB-EC"/>
</dbReference>
<comment type="cofactor">
    <cofactor evidence="1 8">
        <name>Mg(2+)</name>
        <dbReference type="ChEBI" id="CHEBI:18420"/>
    </cofactor>
</comment>
<evidence type="ECO:0000313" key="10">
    <source>
        <dbReference type="Proteomes" id="UP001258315"/>
    </source>
</evidence>
<dbReference type="InterPro" id="IPR005238">
    <property type="entry name" value="ComB-like"/>
</dbReference>
<gene>
    <name evidence="8" type="primary">comB</name>
    <name evidence="9" type="ORF">QE417_002418</name>
</gene>
<dbReference type="Gene3D" id="3.90.1560.10">
    <property type="entry name" value="ComB-like"/>
    <property type="match status" value="1"/>
</dbReference>
<evidence type="ECO:0000256" key="5">
    <source>
        <dbReference type="ARBA" id="ARBA00022801"/>
    </source>
</evidence>
<dbReference type="InterPro" id="IPR036702">
    <property type="entry name" value="ComB-like_sf"/>
</dbReference>
<evidence type="ECO:0000313" key="9">
    <source>
        <dbReference type="EMBL" id="MDT3403346.1"/>
    </source>
</evidence>
<keyword evidence="10" id="KW-1185">Reference proteome</keyword>
<reference evidence="10" key="1">
    <citation type="submission" date="2023-07" db="EMBL/GenBank/DDBJ databases">
        <title>Functional and genomic diversity of the sorghum phyllosphere microbiome.</title>
        <authorList>
            <person name="Shade A."/>
        </authorList>
    </citation>
    <scope>NUCLEOTIDE SEQUENCE [LARGE SCALE GENOMIC DNA]</scope>
    <source>
        <strain evidence="10">SORGH_AS_0422</strain>
    </source>
</reference>